<sequence length="837" mass="93437">MPSAVSPSDSIPAVASVKEFLNNLLARAESIKSTSIEPALEKSDFPDLILALNDVLGPGLSQANDSTDPNRVRRFAIIEAAARDTFTNLIATTSIDSPSFVKIWNLFDILSILSDGEHCDPALLLWLVEELLDSQAIPGCRKVFDFLESRRERIKSKHFKQKQLVILRTCNELLRRLSRATDSAFCGRVFIFMFQSFPLGDKSSVNLRGDYHVENVTTYDRDGAEAVDKMDIDAETPGDDAHKGDSQKPSSKAAESKKQTEKPLDPDALYPIFWSLQDSFNQPKKLFDAEHFASFKKALEATLATFRTIKESPRGKEKDKQSDENKRASKRKLQETDSELATSFNPKYLTSRDLFKLEISDLSFRRNILVQVLIVMDFLLSLSAKAKEKLATIKTPNKSVTYADQLLSEEDTKWVTKMKHAISDYLKSGSDGPYFFRMIETVLSRDKNWVRWKIENCPSIELPPLKPETFVEAKSSSSKLAAKKKMRPTPMGSLNLDFLNDEEDDIWEKLKAPERTKLPDLKSFQRKIADLDFEIEMASSAEAKAAAFEGKASQTWLALRMASGFKLRAFDKIDDDDKLDSLFEDDPVPQDEDTPDVGEAKSDGDVILPEDTRAIVIVDGSSITDRDGKSVMTSELVAKHASTFTRVPPHVTRKPQEGEANGKDCHFIDQQTFNMMRDGDQFLTFTEKTYSSRGISRKVVEGISDKGKVPVLELDRDSAQQVKDMEFPARYLFIHPPAPAELEAALRSSGRGLTDDQIKDVLKTTAELAYHATTTSDFYNSILAHDGEVPDEGPEFFKKFERIVFGSALEKAQAANANGTANGDDVAMADAGNGSTE</sequence>
<dbReference type="InterPro" id="IPR021861">
    <property type="entry name" value="THO_THOC1"/>
</dbReference>
<dbReference type="GO" id="GO:0000445">
    <property type="term" value="C:THO complex part of transcription export complex"/>
    <property type="evidence" value="ECO:0007669"/>
    <property type="project" value="TreeGrafter"/>
</dbReference>
<dbReference type="PANTHER" id="PTHR13265">
    <property type="entry name" value="THO COMPLEX SUBUNIT 1"/>
    <property type="match status" value="1"/>
</dbReference>
<accession>A0AAN6YDK1</accession>
<feature type="compositionally biased region" description="Acidic residues" evidence="1">
    <location>
        <begin position="580"/>
        <end position="596"/>
    </location>
</feature>
<dbReference type="SUPFAM" id="SSF52540">
    <property type="entry name" value="P-loop containing nucleoside triphosphate hydrolases"/>
    <property type="match status" value="1"/>
</dbReference>
<feature type="compositionally biased region" description="Basic and acidic residues" evidence="1">
    <location>
        <begin position="310"/>
        <end position="335"/>
    </location>
</feature>
<feature type="compositionally biased region" description="Basic and acidic residues" evidence="1">
    <location>
        <begin position="254"/>
        <end position="264"/>
    </location>
</feature>
<dbReference type="Pfam" id="PF00625">
    <property type="entry name" value="Guanylate_kin"/>
    <property type="match status" value="1"/>
</dbReference>
<dbReference type="PROSITE" id="PS50052">
    <property type="entry name" value="GUANYLATE_KINASE_2"/>
    <property type="match status" value="1"/>
</dbReference>
<dbReference type="Proteomes" id="UP001301769">
    <property type="component" value="Unassembled WGS sequence"/>
</dbReference>
<dbReference type="InterPro" id="IPR027417">
    <property type="entry name" value="P-loop_NTPase"/>
</dbReference>
<dbReference type="Pfam" id="PF11957">
    <property type="entry name" value="efThoc1"/>
    <property type="match status" value="1"/>
</dbReference>
<feature type="domain" description="Guanylate kinase-like" evidence="2">
    <location>
        <begin position="613"/>
        <end position="805"/>
    </location>
</feature>
<evidence type="ECO:0000256" key="1">
    <source>
        <dbReference type="SAM" id="MobiDB-lite"/>
    </source>
</evidence>
<feature type="region of interest" description="Disordered" evidence="1">
    <location>
        <begin position="234"/>
        <end position="264"/>
    </location>
</feature>
<dbReference type="EMBL" id="MU858060">
    <property type="protein sequence ID" value="KAK4217369.1"/>
    <property type="molecule type" value="Genomic_DNA"/>
</dbReference>
<reference evidence="3" key="2">
    <citation type="submission" date="2023-05" db="EMBL/GenBank/DDBJ databases">
        <authorList>
            <consortium name="Lawrence Berkeley National Laboratory"/>
            <person name="Steindorff A."/>
            <person name="Hensen N."/>
            <person name="Bonometti L."/>
            <person name="Westerberg I."/>
            <person name="Brannstrom I.O."/>
            <person name="Guillou S."/>
            <person name="Cros-Aarteil S."/>
            <person name="Calhoun S."/>
            <person name="Haridas S."/>
            <person name="Kuo A."/>
            <person name="Mondo S."/>
            <person name="Pangilinan J."/>
            <person name="Riley R."/>
            <person name="Labutti K."/>
            <person name="Andreopoulos B."/>
            <person name="Lipzen A."/>
            <person name="Chen C."/>
            <person name="Yanf M."/>
            <person name="Daum C."/>
            <person name="Ng V."/>
            <person name="Clum A."/>
            <person name="Ohm R."/>
            <person name="Martin F."/>
            <person name="Silar P."/>
            <person name="Natvig D."/>
            <person name="Lalanne C."/>
            <person name="Gautier V."/>
            <person name="Ament-Velasquez S.L."/>
            <person name="Kruys A."/>
            <person name="Hutchinson M.I."/>
            <person name="Powell A.J."/>
            <person name="Barry K."/>
            <person name="Miller A.N."/>
            <person name="Grigoriev I.V."/>
            <person name="Debuchy R."/>
            <person name="Gladieux P."/>
            <person name="Thoren M.H."/>
            <person name="Johannesson H."/>
        </authorList>
    </citation>
    <scope>NUCLEOTIDE SEQUENCE</scope>
    <source>
        <strain evidence="3">PSN293</strain>
    </source>
</reference>
<dbReference type="InterPro" id="IPR008144">
    <property type="entry name" value="Guanylate_kin-like_dom"/>
</dbReference>
<dbReference type="GO" id="GO:0006406">
    <property type="term" value="P:mRNA export from nucleus"/>
    <property type="evidence" value="ECO:0007669"/>
    <property type="project" value="TreeGrafter"/>
</dbReference>
<dbReference type="PANTHER" id="PTHR13265:SF0">
    <property type="entry name" value="HPR1"/>
    <property type="match status" value="1"/>
</dbReference>
<dbReference type="Gene3D" id="3.40.50.300">
    <property type="entry name" value="P-loop containing nucleotide triphosphate hydrolases"/>
    <property type="match status" value="1"/>
</dbReference>
<dbReference type="SMART" id="SM00072">
    <property type="entry name" value="GuKc"/>
    <property type="match status" value="1"/>
</dbReference>
<comment type="caution">
    <text evidence="3">The sequence shown here is derived from an EMBL/GenBank/DDBJ whole genome shotgun (WGS) entry which is preliminary data.</text>
</comment>
<feature type="region of interest" description="Disordered" evidence="1">
    <location>
        <begin position="310"/>
        <end position="338"/>
    </location>
</feature>
<dbReference type="AlphaFoldDB" id="A0AAN6YDK1"/>
<gene>
    <name evidence="3" type="ORF">QBC37DRAFT_414958</name>
</gene>
<reference evidence="3" key="1">
    <citation type="journal article" date="2023" name="Mol. Phylogenet. Evol.">
        <title>Genome-scale phylogeny and comparative genomics of the fungal order Sordariales.</title>
        <authorList>
            <person name="Hensen N."/>
            <person name="Bonometti L."/>
            <person name="Westerberg I."/>
            <person name="Brannstrom I.O."/>
            <person name="Guillou S."/>
            <person name="Cros-Aarteil S."/>
            <person name="Calhoun S."/>
            <person name="Haridas S."/>
            <person name="Kuo A."/>
            <person name="Mondo S."/>
            <person name="Pangilinan J."/>
            <person name="Riley R."/>
            <person name="LaButti K."/>
            <person name="Andreopoulos B."/>
            <person name="Lipzen A."/>
            <person name="Chen C."/>
            <person name="Yan M."/>
            <person name="Daum C."/>
            <person name="Ng V."/>
            <person name="Clum A."/>
            <person name="Steindorff A."/>
            <person name="Ohm R.A."/>
            <person name="Martin F."/>
            <person name="Silar P."/>
            <person name="Natvig D.O."/>
            <person name="Lalanne C."/>
            <person name="Gautier V."/>
            <person name="Ament-Velasquez S.L."/>
            <person name="Kruys A."/>
            <person name="Hutchinson M.I."/>
            <person name="Powell A.J."/>
            <person name="Barry K."/>
            <person name="Miller A.N."/>
            <person name="Grigoriev I.V."/>
            <person name="Debuchy R."/>
            <person name="Gladieux P."/>
            <person name="Hiltunen Thoren M."/>
            <person name="Johannesson H."/>
        </authorList>
    </citation>
    <scope>NUCLEOTIDE SEQUENCE</scope>
    <source>
        <strain evidence="3">PSN293</strain>
    </source>
</reference>
<protein>
    <submittedName>
        <fullName evidence="3">THO complex subunit 1</fullName>
    </submittedName>
</protein>
<name>A0AAN6YDK1_9PEZI</name>
<organism evidence="3 4">
    <name type="scientific">Rhypophila decipiens</name>
    <dbReference type="NCBI Taxonomy" id="261697"/>
    <lineage>
        <taxon>Eukaryota</taxon>
        <taxon>Fungi</taxon>
        <taxon>Dikarya</taxon>
        <taxon>Ascomycota</taxon>
        <taxon>Pezizomycotina</taxon>
        <taxon>Sordariomycetes</taxon>
        <taxon>Sordariomycetidae</taxon>
        <taxon>Sordariales</taxon>
        <taxon>Naviculisporaceae</taxon>
        <taxon>Rhypophila</taxon>
    </lineage>
</organism>
<feature type="compositionally biased region" description="Low complexity" evidence="1">
    <location>
        <begin position="816"/>
        <end position="826"/>
    </location>
</feature>
<feature type="region of interest" description="Disordered" evidence="1">
    <location>
        <begin position="580"/>
        <end position="604"/>
    </location>
</feature>
<keyword evidence="4" id="KW-1185">Reference proteome</keyword>
<dbReference type="InterPro" id="IPR008145">
    <property type="entry name" value="GK/Ca_channel_bsu"/>
</dbReference>
<evidence type="ECO:0000259" key="2">
    <source>
        <dbReference type="PROSITE" id="PS50052"/>
    </source>
</evidence>
<proteinExistence type="predicted"/>
<feature type="region of interest" description="Disordered" evidence="1">
    <location>
        <begin position="816"/>
        <end position="837"/>
    </location>
</feature>
<evidence type="ECO:0000313" key="4">
    <source>
        <dbReference type="Proteomes" id="UP001301769"/>
    </source>
</evidence>
<evidence type="ECO:0000313" key="3">
    <source>
        <dbReference type="EMBL" id="KAK4217369.1"/>
    </source>
</evidence>